<gene>
    <name evidence="1" type="ORF">CLV59_10421</name>
</gene>
<protein>
    <recommendedName>
        <fullName evidence="3">Tetratricopeptide repeat protein</fullName>
    </recommendedName>
</protein>
<dbReference type="AlphaFoldDB" id="A0A327W6Z4"/>
<dbReference type="EMBL" id="QLMA01000004">
    <property type="protein sequence ID" value="RAJ81798.1"/>
    <property type="molecule type" value="Genomic_DNA"/>
</dbReference>
<dbReference type="OrthoDB" id="594666at2"/>
<proteinExistence type="predicted"/>
<dbReference type="Gene3D" id="1.25.40.10">
    <property type="entry name" value="Tetratricopeptide repeat domain"/>
    <property type="match status" value="1"/>
</dbReference>
<dbReference type="RefSeq" id="WP_111592366.1">
    <property type="nucleotide sequence ID" value="NZ_QLMA01000004.1"/>
</dbReference>
<reference evidence="1 2" key="1">
    <citation type="submission" date="2018-06" db="EMBL/GenBank/DDBJ databases">
        <title>Genomic Encyclopedia of Archaeal and Bacterial Type Strains, Phase II (KMG-II): from individual species to whole genera.</title>
        <authorList>
            <person name="Goeker M."/>
        </authorList>
    </citation>
    <scope>NUCLEOTIDE SEQUENCE [LARGE SCALE GENOMIC DNA]</scope>
    <source>
        <strain evidence="1 2">DSM 29821</strain>
    </source>
</reference>
<accession>A0A327W6Z4</accession>
<dbReference type="InterPro" id="IPR011990">
    <property type="entry name" value="TPR-like_helical_dom_sf"/>
</dbReference>
<name>A0A327W6Z4_9BACT</name>
<evidence type="ECO:0008006" key="3">
    <source>
        <dbReference type="Google" id="ProtNLM"/>
    </source>
</evidence>
<comment type="caution">
    <text evidence="1">The sequence shown here is derived from an EMBL/GenBank/DDBJ whole genome shotgun (WGS) entry which is preliminary data.</text>
</comment>
<sequence length="379" mass="42732">MTPNRIIEHIFHVPHLHQVDETALNKLVTEYPYFATARVLLAKKDYSRNEDLNSPAVKTGSMYSHQAHHFYQFVTAEAVLMQVEERIAPVIPADTLPEATAVPVSAAEETATSNSEPPVAAAPPAYAMPTAEEETQELEILDPTVHLQQDAVTDQIAEEVAADMAILDPTVHLEATQNNATEETTTPVTVQEPAMENAALPQADLNNFETTTTPEATAVSPEPIKIFPLEIPTEEATELVFQPLYTDDYFAYKRLKDPEHADELSAQGEAEMKSFTSWLRQMKDNFVGKTSKDWYQQQLHRLYEEEEEPEVSETVEKMALDSIRVDTDIVSETLAEIWVRQQQYQNAIQIYQKLSLLNPDKNAYFAQKIKDLKSLTDKK</sequence>
<evidence type="ECO:0000313" key="2">
    <source>
        <dbReference type="Proteomes" id="UP000249819"/>
    </source>
</evidence>
<evidence type="ECO:0000313" key="1">
    <source>
        <dbReference type="EMBL" id="RAJ81798.1"/>
    </source>
</evidence>
<keyword evidence="2" id="KW-1185">Reference proteome</keyword>
<dbReference type="Proteomes" id="UP000249819">
    <property type="component" value="Unassembled WGS sequence"/>
</dbReference>
<organism evidence="1 2">
    <name type="scientific">Chitinophaga dinghuensis</name>
    <dbReference type="NCBI Taxonomy" id="1539050"/>
    <lineage>
        <taxon>Bacteria</taxon>
        <taxon>Pseudomonadati</taxon>
        <taxon>Bacteroidota</taxon>
        <taxon>Chitinophagia</taxon>
        <taxon>Chitinophagales</taxon>
        <taxon>Chitinophagaceae</taxon>
        <taxon>Chitinophaga</taxon>
    </lineage>
</organism>